<dbReference type="GeneID" id="94373907"/>
<protein>
    <recommendedName>
        <fullName evidence="3">Transposase</fullName>
    </recommendedName>
</protein>
<evidence type="ECO:0000313" key="2">
    <source>
        <dbReference type="Proteomes" id="UP000824334"/>
    </source>
</evidence>
<accession>A0ABX8TKW0</accession>
<keyword evidence="2" id="KW-1185">Reference proteome</keyword>
<gene>
    <name evidence="1" type="ORF">KWG56_01430</name>
</gene>
<organism evidence="1 2">
    <name type="scientific">Brevundimonas nasdae</name>
    <dbReference type="NCBI Taxonomy" id="172043"/>
    <lineage>
        <taxon>Bacteria</taxon>
        <taxon>Pseudomonadati</taxon>
        <taxon>Pseudomonadota</taxon>
        <taxon>Alphaproteobacteria</taxon>
        <taxon>Caulobacterales</taxon>
        <taxon>Caulobacteraceae</taxon>
        <taxon>Brevundimonas</taxon>
    </lineage>
</organism>
<dbReference type="Proteomes" id="UP000824334">
    <property type="component" value="Chromosome"/>
</dbReference>
<evidence type="ECO:0008006" key="3">
    <source>
        <dbReference type="Google" id="ProtNLM"/>
    </source>
</evidence>
<proteinExistence type="predicted"/>
<dbReference type="RefSeq" id="WP_219353448.1">
    <property type="nucleotide sequence ID" value="NZ_CP080034.1"/>
</dbReference>
<reference evidence="1 2" key="1">
    <citation type="submission" date="2021-07" db="EMBL/GenBank/DDBJ databases">
        <title>Isolation and characterization of bacteria from a gold mining with a capacity of golden bioaccumulation.</title>
        <authorList>
            <person name="Yang X.J."/>
        </authorList>
    </citation>
    <scope>NUCLEOTIDE SEQUENCE [LARGE SCALE GENOMIC DNA]</scope>
    <source>
        <strain evidence="1 2">Au29</strain>
    </source>
</reference>
<evidence type="ECO:0000313" key="1">
    <source>
        <dbReference type="EMBL" id="QYC10708.1"/>
    </source>
</evidence>
<name>A0ABX8TKW0_9CAUL</name>
<sequence>MRDLARHRPTALPVNFTPSLLQRVTERLDLSRRIGWPSAVAARLLLRVVLILTRANALNAAETAALLRAVRRLNHLALSRLILPR</sequence>
<dbReference type="EMBL" id="CP080034">
    <property type="protein sequence ID" value="QYC10708.1"/>
    <property type="molecule type" value="Genomic_DNA"/>
</dbReference>